<keyword evidence="12" id="KW-0807">Transducer</keyword>
<evidence type="ECO:0000259" key="13">
    <source>
        <dbReference type="Pfam" id="PF06652"/>
    </source>
</evidence>
<keyword evidence="9" id="KW-1015">Disulfide bond</keyword>
<reference evidence="14 15" key="1">
    <citation type="journal article" date="2015" name="Nat. Commun.">
        <title>Lucilia cuprina genome unlocks parasitic fly biology to underpin future interventions.</title>
        <authorList>
            <person name="Anstead C.A."/>
            <person name="Korhonen P.K."/>
            <person name="Young N.D."/>
            <person name="Hall R.S."/>
            <person name="Jex A.R."/>
            <person name="Murali S.C."/>
            <person name="Hughes D.S."/>
            <person name="Lee S.F."/>
            <person name="Perry T."/>
            <person name="Stroehlein A.J."/>
            <person name="Ansell B.R."/>
            <person name="Breugelmans B."/>
            <person name="Hofmann A."/>
            <person name="Qu J."/>
            <person name="Dugan S."/>
            <person name="Lee S.L."/>
            <person name="Chao H."/>
            <person name="Dinh H."/>
            <person name="Han Y."/>
            <person name="Doddapaneni H.V."/>
            <person name="Worley K.C."/>
            <person name="Muzny D.M."/>
            <person name="Ioannidis P."/>
            <person name="Waterhouse R.M."/>
            <person name="Zdobnov E.M."/>
            <person name="James P.J."/>
            <person name="Bagnall N.H."/>
            <person name="Kotze A.C."/>
            <person name="Gibbs R.A."/>
            <person name="Richards S."/>
            <person name="Batterham P."/>
            <person name="Gasser R.B."/>
        </authorList>
    </citation>
    <scope>NUCLEOTIDE SEQUENCE [LARGE SCALE GENOMIC DNA]</scope>
    <source>
        <strain evidence="14 15">LS</strain>
        <tissue evidence="14">Full body</tissue>
    </source>
</reference>
<keyword evidence="11" id="KW-0325">Glycoprotein</keyword>
<dbReference type="SUPFAM" id="SSF63877">
    <property type="entry name" value="Methuselah ectodomain"/>
    <property type="match status" value="1"/>
</dbReference>
<evidence type="ECO:0000256" key="6">
    <source>
        <dbReference type="ARBA" id="ARBA00022989"/>
    </source>
</evidence>
<accession>A0A0L0CFL6</accession>
<keyword evidence="5" id="KW-0732">Signal</keyword>
<keyword evidence="8" id="KW-0472">Membrane</keyword>
<keyword evidence="4" id="KW-0812">Transmembrane</keyword>
<comment type="subcellular location">
    <subcellularLocation>
        <location evidence="1">Cell membrane</location>
        <topology evidence="1">Multi-pass membrane protein</topology>
    </subcellularLocation>
</comment>
<dbReference type="Pfam" id="PF06652">
    <property type="entry name" value="Methuselah_N"/>
    <property type="match status" value="1"/>
</dbReference>
<dbReference type="PANTHER" id="PTHR47154">
    <property type="entry name" value="G-PROTEIN COUPLED RECEPTOR MTH-RELATED"/>
    <property type="match status" value="1"/>
</dbReference>
<keyword evidence="3" id="KW-1003">Cell membrane</keyword>
<keyword evidence="7" id="KW-0297">G-protein coupled receptor</keyword>
<dbReference type="InterPro" id="IPR036272">
    <property type="entry name" value="Methuselah_N_sf"/>
</dbReference>
<dbReference type="InterPro" id="IPR023311">
    <property type="entry name" value="Methusela_ecto_dom_2"/>
</dbReference>
<dbReference type="PANTHER" id="PTHR47154:SF2">
    <property type="entry name" value="G-PROTEIN COUPLED RECEPTOR MTH-RELATED"/>
    <property type="match status" value="1"/>
</dbReference>
<dbReference type="AlphaFoldDB" id="A0A0L0CFL6"/>
<evidence type="ECO:0000256" key="8">
    <source>
        <dbReference type="ARBA" id="ARBA00023136"/>
    </source>
</evidence>
<dbReference type="GO" id="GO:0008528">
    <property type="term" value="F:G protein-coupled peptide receptor activity"/>
    <property type="evidence" value="ECO:0007669"/>
    <property type="project" value="TreeGrafter"/>
</dbReference>
<evidence type="ECO:0000256" key="2">
    <source>
        <dbReference type="ARBA" id="ARBA00008979"/>
    </source>
</evidence>
<dbReference type="Proteomes" id="UP000037069">
    <property type="component" value="Unassembled WGS sequence"/>
</dbReference>
<evidence type="ECO:0000256" key="4">
    <source>
        <dbReference type="ARBA" id="ARBA00022692"/>
    </source>
</evidence>
<dbReference type="Gene3D" id="2.30.160.11">
    <property type="match status" value="1"/>
</dbReference>
<dbReference type="InterPro" id="IPR010596">
    <property type="entry name" value="Methuselah_N_dom"/>
</dbReference>
<keyword evidence="6" id="KW-1133">Transmembrane helix</keyword>
<feature type="non-terminal residue" evidence="14">
    <location>
        <position position="237"/>
    </location>
</feature>
<dbReference type="Gene3D" id="2.170.180.11">
    <property type="entry name" value="Methuselah ectodomain, domain 2"/>
    <property type="match status" value="1"/>
</dbReference>
<evidence type="ECO:0000256" key="1">
    <source>
        <dbReference type="ARBA" id="ARBA00004651"/>
    </source>
</evidence>
<protein>
    <recommendedName>
        <fullName evidence="13">Methuselah N-terminal domain-containing protein</fullName>
    </recommendedName>
</protein>
<dbReference type="EMBL" id="JRES01000455">
    <property type="protein sequence ID" value="KNC31035.1"/>
    <property type="molecule type" value="Genomic_DNA"/>
</dbReference>
<evidence type="ECO:0000256" key="12">
    <source>
        <dbReference type="ARBA" id="ARBA00023224"/>
    </source>
</evidence>
<organism evidence="14 15">
    <name type="scientific">Lucilia cuprina</name>
    <name type="common">Green bottle fly</name>
    <name type="synonym">Australian sheep blowfly</name>
    <dbReference type="NCBI Taxonomy" id="7375"/>
    <lineage>
        <taxon>Eukaryota</taxon>
        <taxon>Metazoa</taxon>
        <taxon>Ecdysozoa</taxon>
        <taxon>Arthropoda</taxon>
        <taxon>Hexapoda</taxon>
        <taxon>Insecta</taxon>
        <taxon>Pterygota</taxon>
        <taxon>Neoptera</taxon>
        <taxon>Endopterygota</taxon>
        <taxon>Diptera</taxon>
        <taxon>Brachycera</taxon>
        <taxon>Muscomorpha</taxon>
        <taxon>Oestroidea</taxon>
        <taxon>Calliphoridae</taxon>
        <taxon>Luciliinae</taxon>
        <taxon>Lucilia</taxon>
    </lineage>
</organism>
<comment type="similarity">
    <text evidence="2">Belongs to the G-protein coupled receptor 2 family. Mth subfamily.</text>
</comment>
<evidence type="ECO:0000256" key="3">
    <source>
        <dbReference type="ARBA" id="ARBA00022475"/>
    </source>
</evidence>
<evidence type="ECO:0000313" key="15">
    <source>
        <dbReference type="Proteomes" id="UP000037069"/>
    </source>
</evidence>
<evidence type="ECO:0000256" key="5">
    <source>
        <dbReference type="ARBA" id="ARBA00022729"/>
    </source>
</evidence>
<evidence type="ECO:0000256" key="9">
    <source>
        <dbReference type="ARBA" id="ARBA00023157"/>
    </source>
</evidence>
<name>A0A0L0CFL6_LUCCU</name>
<dbReference type="OrthoDB" id="7857589at2759"/>
<gene>
    <name evidence="14" type="ORF">FF38_03777</name>
</gene>
<keyword evidence="10" id="KW-0675">Receptor</keyword>
<proteinExistence type="inferred from homology"/>
<comment type="caution">
    <text evidence="14">The sequence shown here is derived from an EMBL/GenBank/DDBJ whole genome shotgun (WGS) entry which is preliminary data.</text>
</comment>
<evidence type="ECO:0000256" key="10">
    <source>
        <dbReference type="ARBA" id="ARBA00023170"/>
    </source>
</evidence>
<evidence type="ECO:0000313" key="14">
    <source>
        <dbReference type="EMBL" id="KNC31035.1"/>
    </source>
</evidence>
<dbReference type="GO" id="GO:0005886">
    <property type="term" value="C:plasma membrane"/>
    <property type="evidence" value="ECO:0007669"/>
    <property type="project" value="UniProtKB-SubCell"/>
</dbReference>
<dbReference type="InterPro" id="IPR051384">
    <property type="entry name" value="Mth_GPCR"/>
</dbReference>
<keyword evidence="15" id="KW-1185">Reference proteome</keyword>
<feature type="domain" description="Methuselah N-terminal" evidence="13">
    <location>
        <begin position="32"/>
        <end position="201"/>
    </location>
</feature>
<evidence type="ECO:0000256" key="11">
    <source>
        <dbReference type="ARBA" id="ARBA00023180"/>
    </source>
</evidence>
<evidence type="ECO:0000256" key="7">
    <source>
        <dbReference type="ARBA" id="ARBA00023040"/>
    </source>
</evidence>
<sequence length="237" mass="27580">MDFEIYFLLLTWHLYYRISSVSTFNIDKEPKCSYENTVNLTNHHKFQNGSFLYQGKIIPPEIIALYDYAVLWGTNKSVPLHVRGCICDKYPCIRLCCEKDEYFDEITKKCEKLRKDIVMIWQLRIEGVVGKFKVSDILSEFIIEIGLPCLETMTLNLIADTTTLSETGVLQTPYKRFESFEFCYSPRTTDNSIYTLKPFTCLLNADNLEKNKLSKGTFTLMKFLSTSENLKIIERAT</sequence>
<dbReference type="InterPro" id="IPR044860">
    <property type="entry name" value="Methusela_ecto_dom_1"/>
</dbReference>